<reference evidence="1 2" key="1">
    <citation type="journal article" date="2016" name="PLoS ONE">
        <title>Complete Genome Sequence and Comparative Genomics of a Novel Myxobacterium Myxococcus hansupus.</title>
        <authorList>
            <person name="Sharma G."/>
            <person name="Narwani T."/>
            <person name="Subramanian S."/>
        </authorList>
    </citation>
    <scope>NUCLEOTIDE SEQUENCE [LARGE SCALE GENOMIC DNA]</scope>
    <source>
        <strain evidence="2">mixupus</strain>
    </source>
</reference>
<dbReference type="KEGG" id="mym:A176_001498"/>
<dbReference type="EMBL" id="CP012109">
    <property type="protein sequence ID" value="AKQ64586.1"/>
    <property type="molecule type" value="Genomic_DNA"/>
</dbReference>
<keyword evidence="2" id="KW-1185">Reference proteome</keyword>
<dbReference type="STRING" id="1297742.A176_001498"/>
<proteinExistence type="predicted"/>
<sequence>MLPPNLSLRRVLDDDWKSGTANDKYPAGNTWHEVTDVPVKAIDNL</sequence>
<organism evidence="1 2">
    <name type="scientific">Pseudomyxococcus hansupus</name>
    <dbReference type="NCBI Taxonomy" id="1297742"/>
    <lineage>
        <taxon>Bacteria</taxon>
        <taxon>Pseudomonadati</taxon>
        <taxon>Myxococcota</taxon>
        <taxon>Myxococcia</taxon>
        <taxon>Myxococcales</taxon>
        <taxon>Cystobacterineae</taxon>
        <taxon>Myxococcaceae</taxon>
        <taxon>Pseudomyxococcus</taxon>
    </lineage>
</organism>
<accession>A0A0H4WMG9</accession>
<dbReference type="RefSeq" id="WP_002634704.1">
    <property type="nucleotide sequence ID" value="NZ_CP012109.1"/>
</dbReference>
<gene>
    <name evidence="1" type="ORF">A176_001498</name>
</gene>
<dbReference type="PATRIC" id="fig|1297742.4.peg.1516"/>
<protein>
    <submittedName>
        <fullName evidence="1">Uncharacterized protein</fullName>
    </submittedName>
</protein>
<name>A0A0H4WMG9_9BACT</name>
<evidence type="ECO:0000313" key="1">
    <source>
        <dbReference type="EMBL" id="AKQ64586.1"/>
    </source>
</evidence>
<dbReference type="AlphaFoldDB" id="A0A0H4WMG9"/>
<dbReference type="Proteomes" id="UP000009026">
    <property type="component" value="Chromosome"/>
</dbReference>
<evidence type="ECO:0000313" key="2">
    <source>
        <dbReference type="Proteomes" id="UP000009026"/>
    </source>
</evidence>